<evidence type="ECO:0000256" key="5">
    <source>
        <dbReference type="ARBA" id="ARBA00023136"/>
    </source>
</evidence>
<evidence type="ECO:0000256" key="6">
    <source>
        <dbReference type="SAM" id="Phobius"/>
    </source>
</evidence>
<gene>
    <name evidence="7" type="ORF">HU200_003633</name>
</gene>
<accession>A0A835FWA7</accession>
<dbReference type="Pfam" id="PF01566">
    <property type="entry name" value="Nramp"/>
    <property type="match status" value="1"/>
</dbReference>
<dbReference type="GO" id="GO:0015086">
    <property type="term" value="F:cadmium ion transmembrane transporter activity"/>
    <property type="evidence" value="ECO:0007669"/>
    <property type="project" value="TreeGrafter"/>
</dbReference>
<dbReference type="OrthoDB" id="781409at2759"/>
<feature type="transmembrane region" description="Helical" evidence="6">
    <location>
        <begin position="45"/>
        <end position="71"/>
    </location>
</feature>
<organism evidence="7 8">
    <name type="scientific">Digitaria exilis</name>
    <dbReference type="NCBI Taxonomy" id="1010633"/>
    <lineage>
        <taxon>Eukaryota</taxon>
        <taxon>Viridiplantae</taxon>
        <taxon>Streptophyta</taxon>
        <taxon>Embryophyta</taxon>
        <taxon>Tracheophyta</taxon>
        <taxon>Spermatophyta</taxon>
        <taxon>Magnoliopsida</taxon>
        <taxon>Liliopsida</taxon>
        <taxon>Poales</taxon>
        <taxon>Poaceae</taxon>
        <taxon>PACMAD clade</taxon>
        <taxon>Panicoideae</taxon>
        <taxon>Panicodae</taxon>
        <taxon>Paniceae</taxon>
        <taxon>Anthephorinae</taxon>
        <taxon>Digitaria</taxon>
    </lineage>
</organism>
<feature type="transmembrane region" description="Helical" evidence="6">
    <location>
        <begin position="127"/>
        <end position="153"/>
    </location>
</feature>
<reference evidence="7" key="1">
    <citation type="submission" date="2020-07" db="EMBL/GenBank/DDBJ databases">
        <title>Genome sequence and genetic diversity analysis of an under-domesticated orphan crop, white fonio (Digitaria exilis).</title>
        <authorList>
            <person name="Bennetzen J.L."/>
            <person name="Chen S."/>
            <person name="Ma X."/>
            <person name="Wang X."/>
            <person name="Yssel A.E.J."/>
            <person name="Chaluvadi S.R."/>
            <person name="Johnson M."/>
            <person name="Gangashetty P."/>
            <person name="Hamidou F."/>
            <person name="Sanogo M.D."/>
            <person name="Zwaenepoel A."/>
            <person name="Wallace J."/>
            <person name="Van De Peer Y."/>
            <person name="Van Deynze A."/>
        </authorList>
    </citation>
    <scope>NUCLEOTIDE SEQUENCE</scope>
    <source>
        <tissue evidence="7">Leaves</tissue>
    </source>
</reference>
<comment type="similarity">
    <text evidence="2">Belongs to the NRAMP (TC 2.A.55) family.</text>
</comment>
<dbReference type="Proteomes" id="UP000636709">
    <property type="component" value="Unassembled WGS sequence"/>
</dbReference>
<keyword evidence="4 6" id="KW-1133">Transmembrane helix</keyword>
<dbReference type="EMBL" id="JACEFO010000210">
    <property type="protein sequence ID" value="KAF8776328.1"/>
    <property type="molecule type" value="Genomic_DNA"/>
</dbReference>
<keyword evidence="5 6" id="KW-0472">Membrane</keyword>
<evidence type="ECO:0000256" key="3">
    <source>
        <dbReference type="ARBA" id="ARBA00022692"/>
    </source>
</evidence>
<keyword evidence="8" id="KW-1185">Reference proteome</keyword>
<proteinExistence type="inferred from homology"/>
<dbReference type="PANTHER" id="PTHR11706:SF41">
    <property type="entry name" value="METAL TRANSPORTER NRAMP1"/>
    <property type="match status" value="1"/>
</dbReference>
<dbReference type="PANTHER" id="PTHR11706">
    <property type="entry name" value="SOLUTE CARRIER PROTEIN FAMILY 11 MEMBER"/>
    <property type="match status" value="1"/>
</dbReference>
<evidence type="ECO:0000313" key="7">
    <source>
        <dbReference type="EMBL" id="KAF8776328.1"/>
    </source>
</evidence>
<protein>
    <submittedName>
        <fullName evidence="7">Uncharacterized protein</fullName>
    </submittedName>
</protein>
<comment type="subcellular location">
    <subcellularLocation>
        <location evidence="1">Membrane</location>
        <topology evidence="1">Multi-pass membrane protein</topology>
    </subcellularLocation>
</comment>
<evidence type="ECO:0000256" key="2">
    <source>
        <dbReference type="ARBA" id="ARBA00009965"/>
    </source>
</evidence>
<comment type="caution">
    <text evidence="7">The sequence shown here is derived from an EMBL/GenBank/DDBJ whole genome shotgun (WGS) entry which is preliminary data.</text>
</comment>
<dbReference type="GO" id="GO:0005384">
    <property type="term" value="F:manganese ion transmembrane transporter activity"/>
    <property type="evidence" value="ECO:0007669"/>
    <property type="project" value="TreeGrafter"/>
</dbReference>
<evidence type="ECO:0000256" key="1">
    <source>
        <dbReference type="ARBA" id="ARBA00004141"/>
    </source>
</evidence>
<keyword evidence="3 6" id="KW-0812">Transmembrane</keyword>
<sequence>MDAAAGGVVVVHAEELGGRGGAPVLRASNMEPRGKGFCAMWDQALWFAWHTLILGTLLWVILIGLVFALIIQSLSANLGVVTGCHLAELCKTEYPTWVRICLWLLAELAVIAADIQKLLTNVSTSVIGTAFAFNILFHIPVWVGVLITAQAHFSSLDFKNMG</sequence>
<dbReference type="AlphaFoldDB" id="A0A835FWA7"/>
<dbReference type="GO" id="GO:0005886">
    <property type="term" value="C:plasma membrane"/>
    <property type="evidence" value="ECO:0007669"/>
    <property type="project" value="TreeGrafter"/>
</dbReference>
<evidence type="ECO:0000313" key="8">
    <source>
        <dbReference type="Proteomes" id="UP000636709"/>
    </source>
</evidence>
<dbReference type="InterPro" id="IPR001046">
    <property type="entry name" value="NRAMP_fam"/>
</dbReference>
<evidence type="ECO:0000256" key="4">
    <source>
        <dbReference type="ARBA" id="ARBA00022989"/>
    </source>
</evidence>
<dbReference type="GO" id="GO:0034755">
    <property type="term" value="P:iron ion transmembrane transport"/>
    <property type="evidence" value="ECO:0007669"/>
    <property type="project" value="TreeGrafter"/>
</dbReference>
<name>A0A835FWA7_9POAL</name>